<evidence type="ECO:0000313" key="1">
    <source>
        <dbReference type="EMBL" id="KAG8098879.1"/>
    </source>
</evidence>
<name>A0A8J6BY64_ZIZPA</name>
<reference evidence="1" key="1">
    <citation type="journal article" date="2021" name="bioRxiv">
        <title>Whole Genome Assembly and Annotation of Northern Wild Rice, Zizania palustris L., Supports a Whole Genome Duplication in the Zizania Genus.</title>
        <authorList>
            <person name="Haas M."/>
            <person name="Kono T."/>
            <person name="Macchietto M."/>
            <person name="Millas R."/>
            <person name="McGilp L."/>
            <person name="Shao M."/>
            <person name="Duquette J."/>
            <person name="Hirsch C.N."/>
            <person name="Kimball J."/>
        </authorList>
    </citation>
    <scope>NUCLEOTIDE SEQUENCE</scope>
    <source>
        <tissue evidence="1">Fresh leaf tissue</tissue>
    </source>
</reference>
<protein>
    <submittedName>
        <fullName evidence="1">Uncharacterized protein</fullName>
    </submittedName>
</protein>
<reference evidence="1" key="2">
    <citation type="submission" date="2021-02" db="EMBL/GenBank/DDBJ databases">
        <authorList>
            <person name="Kimball J.A."/>
            <person name="Haas M.W."/>
            <person name="Macchietto M."/>
            <person name="Kono T."/>
            <person name="Duquette J."/>
            <person name="Shao M."/>
        </authorList>
    </citation>
    <scope>NUCLEOTIDE SEQUENCE</scope>
    <source>
        <tissue evidence="1">Fresh leaf tissue</tissue>
    </source>
</reference>
<accession>A0A8J6BY64</accession>
<keyword evidence="2" id="KW-1185">Reference proteome</keyword>
<dbReference type="EMBL" id="JAAALK010000079">
    <property type="protein sequence ID" value="KAG8098879.1"/>
    <property type="molecule type" value="Genomic_DNA"/>
</dbReference>
<dbReference type="Proteomes" id="UP000729402">
    <property type="component" value="Unassembled WGS sequence"/>
</dbReference>
<organism evidence="1 2">
    <name type="scientific">Zizania palustris</name>
    <name type="common">Northern wild rice</name>
    <dbReference type="NCBI Taxonomy" id="103762"/>
    <lineage>
        <taxon>Eukaryota</taxon>
        <taxon>Viridiplantae</taxon>
        <taxon>Streptophyta</taxon>
        <taxon>Embryophyta</taxon>
        <taxon>Tracheophyta</taxon>
        <taxon>Spermatophyta</taxon>
        <taxon>Magnoliopsida</taxon>
        <taxon>Liliopsida</taxon>
        <taxon>Poales</taxon>
        <taxon>Poaceae</taxon>
        <taxon>BOP clade</taxon>
        <taxon>Oryzoideae</taxon>
        <taxon>Oryzeae</taxon>
        <taxon>Zizaniinae</taxon>
        <taxon>Zizania</taxon>
    </lineage>
</organism>
<sequence length="152" mass="16919">MEPHGLPVLSTAGGCRGLLCSRQPFSRTLVAAQRQAGGDHFLESPNRKIKILRIFLATGWEAGKEMLEGGIRTECGDFGSGEKLRYGDEVLEASIYLLFFSILGEFNKGCWTNNSTWNATTNRYPRTWHAVLTSAQHMPAFKVEHYPCLVAL</sequence>
<dbReference type="AlphaFoldDB" id="A0A8J6BY64"/>
<evidence type="ECO:0000313" key="2">
    <source>
        <dbReference type="Proteomes" id="UP000729402"/>
    </source>
</evidence>
<comment type="caution">
    <text evidence="1">The sequence shown here is derived from an EMBL/GenBank/DDBJ whole genome shotgun (WGS) entry which is preliminary data.</text>
</comment>
<gene>
    <name evidence="1" type="ORF">GUJ93_ZPchr0013g36352</name>
</gene>
<proteinExistence type="predicted"/>